<dbReference type="InterPro" id="IPR052024">
    <property type="entry name" value="Methanogen_methyltrans"/>
</dbReference>
<dbReference type="GO" id="GO:0006779">
    <property type="term" value="P:porphyrin-containing compound biosynthetic process"/>
    <property type="evidence" value="ECO:0007669"/>
    <property type="project" value="InterPro"/>
</dbReference>
<dbReference type="AlphaFoldDB" id="X1EYE0"/>
<dbReference type="PANTHER" id="PTHR47099">
    <property type="entry name" value="METHYLCOBAMIDE:COM METHYLTRANSFERASE MTBA"/>
    <property type="match status" value="1"/>
</dbReference>
<accession>X1EYE0</accession>
<protein>
    <recommendedName>
        <fullName evidence="2">Uroporphyrinogen decarboxylase (URO-D) domain-containing protein</fullName>
    </recommendedName>
</protein>
<evidence type="ECO:0000259" key="2">
    <source>
        <dbReference type="Pfam" id="PF01208"/>
    </source>
</evidence>
<keyword evidence="1" id="KW-0812">Transmembrane</keyword>
<dbReference type="Pfam" id="PF01208">
    <property type="entry name" value="URO-D"/>
    <property type="match status" value="1"/>
</dbReference>
<feature type="transmembrane region" description="Helical" evidence="1">
    <location>
        <begin position="72"/>
        <end position="90"/>
    </location>
</feature>
<comment type="caution">
    <text evidence="3">The sequence shown here is derived from an EMBL/GenBank/DDBJ whole genome shotgun (WGS) entry which is preliminary data.</text>
</comment>
<dbReference type="InterPro" id="IPR038071">
    <property type="entry name" value="UROD/MetE-like_sf"/>
</dbReference>
<keyword evidence="1" id="KW-0472">Membrane</keyword>
<organism evidence="3">
    <name type="scientific">marine sediment metagenome</name>
    <dbReference type="NCBI Taxonomy" id="412755"/>
    <lineage>
        <taxon>unclassified sequences</taxon>
        <taxon>metagenomes</taxon>
        <taxon>ecological metagenomes</taxon>
    </lineage>
</organism>
<sequence>MKKKYTTFIDQWGIGWKKPKKNGLYYDLNTHPFADMTEPNEIKNYKFPAPEDPIRFKGVRERAKKKLNTSNAVLALAGVSAGFLEMAYWLRGYEQFFIDLCSNRPMVEAILDKTVENKIRYWKKALEEFGDLVDIVIEADDFASQRGMIISPDMYRKFIKPRQQRLFSEIKNSRKDVFIFFHSCGSVYDIIPDLIEVGIDALNPVQVSAVNMDSKKLKKEFGNDITFWG</sequence>
<dbReference type="PANTHER" id="PTHR47099:SF1">
    <property type="entry name" value="METHYLCOBAMIDE:COM METHYLTRANSFERASE MTBA"/>
    <property type="match status" value="1"/>
</dbReference>
<feature type="domain" description="Uroporphyrinogen decarboxylase (URO-D)" evidence="2">
    <location>
        <begin position="37"/>
        <end position="203"/>
    </location>
</feature>
<proteinExistence type="predicted"/>
<dbReference type="GO" id="GO:0004853">
    <property type="term" value="F:uroporphyrinogen decarboxylase activity"/>
    <property type="evidence" value="ECO:0007669"/>
    <property type="project" value="InterPro"/>
</dbReference>
<gene>
    <name evidence="3" type="ORF">S03H2_10894</name>
</gene>
<dbReference type="SUPFAM" id="SSF51726">
    <property type="entry name" value="UROD/MetE-like"/>
    <property type="match status" value="1"/>
</dbReference>
<dbReference type="EMBL" id="BARU01005578">
    <property type="protein sequence ID" value="GAH38416.1"/>
    <property type="molecule type" value="Genomic_DNA"/>
</dbReference>
<name>X1EYE0_9ZZZZ</name>
<feature type="non-terminal residue" evidence="3">
    <location>
        <position position="229"/>
    </location>
</feature>
<dbReference type="InterPro" id="IPR000257">
    <property type="entry name" value="Uroporphyrinogen_deCOase"/>
</dbReference>
<keyword evidence="1" id="KW-1133">Transmembrane helix</keyword>
<dbReference type="Gene3D" id="3.20.20.210">
    <property type="match status" value="1"/>
</dbReference>
<evidence type="ECO:0000313" key="3">
    <source>
        <dbReference type="EMBL" id="GAH38416.1"/>
    </source>
</evidence>
<reference evidence="3" key="1">
    <citation type="journal article" date="2014" name="Front. Microbiol.">
        <title>High frequency of phylogenetically diverse reductive dehalogenase-homologous genes in deep subseafloor sedimentary metagenomes.</title>
        <authorList>
            <person name="Kawai M."/>
            <person name="Futagami T."/>
            <person name="Toyoda A."/>
            <person name="Takaki Y."/>
            <person name="Nishi S."/>
            <person name="Hori S."/>
            <person name="Arai W."/>
            <person name="Tsubouchi T."/>
            <person name="Morono Y."/>
            <person name="Uchiyama I."/>
            <person name="Ito T."/>
            <person name="Fujiyama A."/>
            <person name="Inagaki F."/>
            <person name="Takami H."/>
        </authorList>
    </citation>
    <scope>NUCLEOTIDE SEQUENCE</scope>
    <source>
        <strain evidence="3">Expedition CK06-06</strain>
    </source>
</reference>
<evidence type="ECO:0000256" key="1">
    <source>
        <dbReference type="SAM" id="Phobius"/>
    </source>
</evidence>